<evidence type="ECO:0000313" key="3">
    <source>
        <dbReference type="Proteomes" id="UP000245124"/>
    </source>
</evidence>
<feature type="transmembrane region" description="Helical" evidence="1">
    <location>
        <begin position="94"/>
        <end position="120"/>
    </location>
</feature>
<evidence type="ECO:0000256" key="1">
    <source>
        <dbReference type="SAM" id="Phobius"/>
    </source>
</evidence>
<dbReference type="Proteomes" id="UP000245124">
    <property type="component" value="Unassembled WGS sequence"/>
</dbReference>
<sequence>MTSFQRIRHFSILSLVFLLFLTIATSLFAYQVSPLRDPTFQPNSANGGSLIPWMQGVREDHWLLLANIIAFSLSTNLTLIIWQWRRFDQNNKWISFITMTVTWTMLFGTFMLTSIIYLLMQWLVD</sequence>
<dbReference type="EMBL" id="BDUD01000001">
    <property type="protein sequence ID" value="GBG17722.1"/>
    <property type="molecule type" value="Genomic_DNA"/>
</dbReference>
<feature type="transmembrane region" description="Helical" evidence="1">
    <location>
        <begin position="62"/>
        <end position="82"/>
    </location>
</feature>
<name>A0A2R5FGJ3_NOSCO</name>
<keyword evidence="3" id="KW-1185">Reference proteome</keyword>
<keyword evidence="1" id="KW-0472">Membrane</keyword>
<organism evidence="2 3">
    <name type="scientific">Nostoc commune NIES-4072</name>
    <dbReference type="NCBI Taxonomy" id="2005467"/>
    <lineage>
        <taxon>Bacteria</taxon>
        <taxon>Bacillati</taxon>
        <taxon>Cyanobacteriota</taxon>
        <taxon>Cyanophyceae</taxon>
        <taxon>Nostocales</taxon>
        <taxon>Nostocaceae</taxon>
        <taxon>Nostoc</taxon>
    </lineage>
</organism>
<accession>A0A2R5FGJ3</accession>
<comment type="caution">
    <text evidence="2">The sequence shown here is derived from an EMBL/GenBank/DDBJ whole genome shotgun (WGS) entry which is preliminary data.</text>
</comment>
<keyword evidence="1" id="KW-1133">Transmembrane helix</keyword>
<protein>
    <submittedName>
        <fullName evidence="2">Uncharacterized protein</fullName>
    </submittedName>
</protein>
<gene>
    <name evidence="2" type="ORF">NIES4072_13830</name>
</gene>
<dbReference type="RefSeq" id="WP_109007874.1">
    <property type="nucleotide sequence ID" value="NZ_BDUD01000001.1"/>
</dbReference>
<keyword evidence="1" id="KW-0812">Transmembrane</keyword>
<dbReference type="AlphaFoldDB" id="A0A2R5FGJ3"/>
<dbReference type="OrthoDB" id="516737at2"/>
<reference evidence="2 3" key="1">
    <citation type="submission" date="2017-06" db="EMBL/GenBank/DDBJ databases">
        <title>Genome sequencing of cyanobaciteial culture collection at National Institute for Environmental Studies (NIES).</title>
        <authorList>
            <person name="Hirose Y."/>
            <person name="Shimura Y."/>
            <person name="Fujisawa T."/>
            <person name="Nakamura Y."/>
            <person name="Kawachi M."/>
        </authorList>
    </citation>
    <scope>NUCLEOTIDE SEQUENCE [LARGE SCALE GENOMIC DNA]</scope>
    <source>
        <strain evidence="2 3">NIES-4072</strain>
    </source>
</reference>
<proteinExistence type="predicted"/>
<evidence type="ECO:0000313" key="2">
    <source>
        <dbReference type="EMBL" id="GBG17722.1"/>
    </source>
</evidence>